<dbReference type="InterPro" id="IPR017850">
    <property type="entry name" value="Alkaline_phosphatase_core_sf"/>
</dbReference>
<evidence type="ECO:0000313" key="7">
    <source>
        <dbReference type="Proteomes" id="UP000283523"/>
    </source>
</evidence>
<evidence type="ECO:0000313" key="6">
    <source>
        <dbReference type="EMBL" id="RIV18519.1"/>
    </source>
</evidence>
<dbReference type="RefSeq" id="WP_119671153.1">
    <property type="nucleotide sequence ID" value="NZ_QXED01000011.1"/>
</dbReference>
<dbReference type="InterPro" id="IPR001680">
    <property type="entry name" value="WD40_rpt"/>
</dbReference>
<dbReference type="Proteomes" id="UP000283523">
    <property type="component" value="Unassembled WGS sequence"/>
</dbReference>
<dbReference type="InterPro" id="IPR051200">
    <property type="entry name" value="Host-pathogen_enzymatic-act"/>
</dbReference>
<dbReference type="InterPro" id="IPR015943">
    <property type="entry name" value="WD40/YVTN_repeat-like_dom_sf"/>
</dbReference>
<dbReference type="AlphaFoldDB" id="A0A418LZ28"/>
<keyword evidence="2" id="KW-0378">Hydrolase</keyword>
<dbReference type="InterPro" id="IPR011048">
    <property type="entry name" value="Haem_d1_sf"/>
</dbReference>
<dbReference type="SUPFAM" id="SSF51004">
    <property type="entry name" value="C-terminal (heme d1) domain of cytochrome cd1-nitrite reductase"/>
    <property type="match status" value="1"/>
</dbReference>
<accession>A0A418LZ28</accession>
<keyword evidence="1 4" id="KW-0732">Signal</keyword>
<dbReference type="OrthoDB" id="145213at2"/>
<name>A0A418LZ28_9BACT</name>
<dbReference type="SMART" id="SM00320">
    <property type="entry name" value="WD40"/>
    <property type="match status" value="3"/>
</dbReference>
<evidence type="ECO:0000256" key="3">
    <source>
        <dbReference type="PROSITE-ProRule" id="PRU00221"/>
    </source>
</evidence>
<gene>
    <name evidence="6" type="ORF">DYU11_28520</name>
</gene>
<dbReference type="PANTHER" id="PTHR47197:SF3">
    <property type="entry name" value="DIHYDRO-HEME D1 DEHYDROGENASE"/>
    <property type="match status" value="1"/>
</dbReference>
<evidence type="ECO:0000256" key="4">
    <source>
        <dbReference type="SAM" id="SignalP"/>
    </source>
</evidence>
<feature type="repeat" description="WD" evidence="3">
    <location>
        <begin position="111"/>
        <end position="143"/>
    </location>
</feature>
<dbReference type="EMBL" id="QXED01000011">
    <property type="protein sequence ID" value="RIV18519.1"/>
    <property type="molecule type" value="Genomic_DNA"/>
</dbReference>
<dbReference type="SUPFAM" id="SSF53649">
    <property type="entry name" value="Alkaline phosphatase-like"/>
    <property type="match status" value="1"/>
</dbReference>
<protein>
    <recommendedName>
        <fullName evidence="5">YNCE-like beta-propeller domain-containing protein</fullName>
    </recommendedName>
</protein>
<sequence>MLLRYLSTLSLSLLSLALWAQPAKTGSRNVQLPGKMGQETQRVMLPNGWSLTPHGRSLPLGDLPLNMVLSADGKRLAVTNNGQSTQTIQLIDVAGEKVLSEAVIAKSWVGIRFSPDGKRLFASGGNDNRILIYDVSNNQLTKTDSIELGKPWPNRISVAGVEVDKAGKTLYAVTKDDSSLYVCDIASKQVKNKIKLPAEAFTCLRSPVSDELFISIWGAEKVVIYDPKQQKLTGEIATGSHPNDMTFSRNGQYLFVANANDNSVSLVDVKSRKVLETFNTSLYPDAPAGSTPNGLALSTDQKTLLVANADNNCVAVFDVSKPGRSRSLGFIPVGWYPTSVKVVGSKVLVANGKGFTSKANPNGPNPYKRRESGTEYIAGLFKGTLSMFTLPKPAELSAMSKLVYQNTPYSKEKEKLAAGEANNPIPRKLGDTSPIKYVFYIIKENRTYDQVFGDMPEGNGDSSLCLFPEKVTPNHHALAREFVLLDNFYVDAEVSADGHNWSMAAYATDYVEKTWPTSYGGRGGTYDYEGSRPVAFPKKGFIWDYCQRAGVTYRSYGEFEAYSKQKRSALANHFCPTYPDYDLKVMDTMRVALWKKEFDSLLVAKAVPRFNTLRLGNDHTSGARIGAPTPAAHVADNDLAVGMFVEYLSKSPIWNESAVFILEDDAQNGPDHVDAHRSPALVISPYTKRKHIEHTMYSTSGMLRTMELILGLPPMSQYDAAATPMFACFTNTPDLTPYTRRPAQQDLEAKNTAMNGPARESEKFDLRYADKLDDLKFNEVIWKAVKGEYSVMPAPRRGAFLVVGEEADDDDDDD</sequence>
<dbReference type="InterPro" id="IPR007312">
    <property type="entry name" value="Phosphoesterase"/>
</dbReference>
<feature type="chain" id="PRO_5019507433" description="YNCE-like beta-propeller domain-containing protein" evidence="4">
    <location>
        <begin position="21"/>
        <end position="814"/>
    </location>
</feature>
<feature type="signal peptide" evidence="4">
    <location>
        <begin position="1"/>
        <end position="20"/>
    </location>
</feature>
<evidence type="ECO:0000259" key="5">
    <source>
        <dbReference type="Pfam" id="PF21783"/>
    </source>
</evidence>
<dbReference type="Gene3D" id="3.40.720.10">
    <property type="entry name" value="Alkaline Phosphatase, subunit A"/>
    <property type="match status" value="2"/>
</dbReference>
<proteinExistence type="predicted"/>
<dbReference type="Pfam" id="PF21783">
    <property type="entry name" value="YNCE"/>
    <property type="match status" value="1"/>
</dbReference>
<organism evidence="6 7">
    <name type="scientific">Fibrisoma montanum</name>
    <dbReference type="NCBI Taxonomy" id="2305895"/>
    <lineage>
        <taxon>Bacteria</taxon>
        <taxon>Pseudomonadati</taxon>
        <taxon>Bacteroidota</taxon>
        <taxon>Cytophagia</taxon>
        <taxon>Cytophagales</taxon>
        <taxon>Spirosomataceae</taxon>
        <taxon>Fibrisoma</taxon>
    </lineage>
</organism>
<dbReference type="Pfam" id="PF04185">
    <property type="entry name" value="Phosphoesterase"/>
    <property type="match status" value="1"/>
</dbReference>
<dbReference type="GO" id="GO:0016788">
    <property type="term" value="F:hydrolase activity, acting on ester bonds"/>
    <property type="evidence" value="ECO:0007669"/>
    <property type="project" value="InterPro"/>
</dbReference>
<evidence type="ECO:0000256" key="1">
    <source>
        <dbReference type="ARBA" id="ARBA00022729"/>
    </source>
</evidence>
<evidence type="ECO:0000256" key="2">
    <source>
        <dbReference type="ARBA" id="ARBA00022801"/>
    </source>
</evidence>
<dbReference type="PROSITE" id="PS50082">
    <property type="entry name" value="WD_REPEATS_2"/>
    <property type="match status" value="1"/>
</dbReference>
<feature type="domain" description="YNCE-like beta-propeller" evidence="5">
    <location>
        <begin position="42"/>
        <end position="322"/>
    </location>
</feature>
<keyword evidence="3" id="KW-0853">WD repeat</keyword>
<dbReference type="InterPro" id="IPR048433">
    <property type="entry name" value="YNCE-like_beta-prop"/>
</dbReference>
<dbReference type="Gene3D" id="2.130.10.10">
    <property type="entry name" value="YVTN repeat-like/Quinoprotein amine dehydrogenase"/>
    <property type="match status" value="2"/>
</dbReference>
<comment type="caution">
    <text evidence="6">The sequence shown here is derived from an EMBL/GenBank/DDBJ whole genome shotgun (WGS) entry which is preliminary data.</text>
</comment>
<keyword evidence="7" id="KW-1185">Reference proteome</keyword>
<dbReference type="PANTHER" id="PTHR47197">
    <property type="entry name" value="PROTEIN NIRF"/>
    <property type="match status" value="1"/>
</dbReference>
<reference evidence="6 7" key="1">
    <citation type="submission" date="2018-08" db="EMBL/GenBank/DDBJ databases">
        <title>Fibrisoma montanum sp. nov., isolated from Danxia mountain soil.</title>
        <authorList>
            <person name="Huang Y."/>
        </authorList>
    </citation>
    <scope>NUCLEOTIDE SEQUENCE [LARGE SCALE GENOMIC DNA]</scope>
    <source>
        <strain evidence="6 7">HYT19</strain>
    </source>
</reference>